<reference evidence="1 2" key="1">
    <citation type="submission" date="2013-02" db="EMBL/GenBank/DDBJ databases">
        <title>The Genome Sequence of Acinetobacter sp. NIPH 899.</title>
        <authorList>
            <consortium name="The Broad Institute Genome Sequencing Platform"/>
            <consortium name="The Broad Institute Genome Sequencing Center for Infectious Disease"/>
            <person name="Cerqueira G."/>
            <person name="Feldgarden M."/>
            <person name="Courvalin P."/>
            <person name="Perichon B."/>
            <person name="Grillot-Courvalin C."/>
            <person name="Clermont D."/>
            <person name="Rocha E."/>
            <person name="Yoon E.-J."/>
            <person name="Nemec A."/>
            <person name="Walker B."/>
            <person name="Young S.K."/>
            <person name="Zeng Q."/>
            <person name="Gargeya S."/>
            <person name="Fitzgerald M."/>
            <person name="Haas B."/>
            <person name="Abouelleil A."/>
            <person name="Alvarado L."/>
            <person name="Arachchi H.M."/>
            <person name="Berlin A.M."/>
            <person name="Chapman S.B."/>
            <person name="Dewar J."/>
            <person name="Goldberg J."/>
            <person name="Griggs A."/>
            <person name="Gujja S."/>
            <person name="Hansen M."/>
            <person name="Howarth C."/>
            <person name="Imamovic A."/>
            <person name="Larimer J."/>
            <person name="McCowan C."/>
            <person name="Murphy C."/>
            <person name="Neiman D."/>
            <person name="Pearson M."/>
            <person name="Priest M."/>
            <person name="Roberts A."/>
            <person name="Saif S."/>
            <person name="Shea T."/>
            <person name="Sisk P."/>
            <person name="Sykes S."/>
            <person name="Wortman J."/>
            <person name="Nusbaum C."/>
            <person name="Birren B."/>
        </authorList>
    </citation>
    <scope>NUCLEOTIDE SEQUENCE [LARGE SCALE GENOMIC DNA]</scope>
    <source>
        <strain evidence="1 2">NIPH 899</strain>
    </source>
</reference>
<accession>N8VN40</accession>
<dbReference type="EMBL" id="APPE01000006">
    <property type="protein sequence ID" value="ENV00946.1"/>
    <property type="molecule type" value="Genomic_DNA"/>
</dbReference>
<dbReference type="AlphaFoldDB" id="N8VN40"/>
<proteinExistence type="predicted"/>
<organism evidence="1 2">
    <name type="scientific">Acinetobacter variabilis</name>
    <dbReference type="NCBI Taxonomy" id="70346"/>
    <lineage>
        <taxon>Bacteria</taxon>
        <taxon>Pseudomonadati</taxon>
        <taxon>Pseudomonadota</taxon>
        <taxon>Gammaproteobacteria</taxon>
        <taxon>Moraxellales</taxon>
        <taxon>Moraxellaceae</taxon>
        <taxon>Acinetobacter</taxon>
    </lineage>
</organism>
<keyword evidence="2" id="KW-1185">Reference proteome</keyword>
<name>N8VN40_9GAMM</name>
<protein>
    <recommendedName>
        <fullName evidence="3">N4-gp56 family major capsid protein</fullName>
    </recommendedName>
</protein>
<gene>
    <name evidence="1" type="ORF">F969_00032</name>
</gene>
<dbReference type="eggNOG" id="ENOG502ZB2Y">
    <property type="taxonomic scope" value="Bacteria"/>
</dbReference>
<comment type="caution">
    <text evidence="1">The sequence shown here is derived from an EMBL/GenBank/DDBJ whole genome shotgun (WGS) entry which is preliminary data.</text>
</comment>
<dbReference type="NCBIfam" id="TIGR04387">
    <property type="entry name" value="capsid_maj_N4"/>
    <property type="match status" value="1"/>
</dbReference>
<dbReference type="Proteomes" id="UP000013070">
    <property type="component" value="Unassembled WGS sequence"/>
</dbReference>
<dbReference type="HOGENOM" id="CLU_063872_0_0_6"/>
<sequence length="378" mass="41464">MNATNIPFGSPLAKKHFGGAMFNSTIAKSWVMKNLIESAHRTDRGAEMANAPIAVLNDLTKAEGQSISYDIYMQLTGRATYGDDNLEGNLESLEAYSDEITINQVRKGVDVGGRMSNKKTLNDQRSIARQKLTEWFAQFVDQTVFTNLAGKRGINPFVLAKNVNYAIKDTHEFEDYDADHIVYGGSATSKASLTAQDKMTLGLIDKLIVKATTEGGDADKKVRLTPLDKGGEDAFIMLLHPYQEHDLRQDTGTAGWLEIAKAATAAEGTKSPIWKQNLGNYRGVHFKKHKHVVLDDTYGASGNVQTARAAFLGRQAMVMAFGNASSANLRADWTEKKTDVDDNKQAISGRMMFNAKRPRFNGQDVNSYAVDTAAVKPA</sequence>
<evidence type="ECO:0000313" key="1">
    <source>
        <dbReference type="EMBL" id="ENV00946.1"/>
    </source>
</evidence>
<dbReference type="InterPro" id="IPR025267">
    <property type="entry name" value="ORF017-like"/>
</dbReference>
<dbReference type="RefSeq" id="WP_004787885.1">
    <property type="nucleotide sequence ID" value="NZ_JAHPWV010000059.1"/>
</dbReference>
<dbReference type="Pfam" id="PF13252">
    <property type="entry name" value="Phage_capsid_3"/>
    <property type="match status" value="1"/>
</dbReference>
<dbReference type="PATRIC" id="fig|1217710.3.peg.28"/>
<evidence type="ECO:0000313" key="2">
    <source>
        <dbReference type="Proteomes" id="UP000013070"/>
    </source>
</evidence>
<evidence type="ECO:0008006" key="3">
    <source>
        <dbReference type="Google" id="ProtNLM"/>
    </source>
</evidence>